<keyword evidence="4" id="KW-1185">Reference proteome</keyword>
<dbReference type="InterPro" id="IPR041577">
    <property type="entry name" value="RT_RNaseH_2"/>
</dbReference>
<dbReference type="InterPro" id="IPR050951">
    <property type="entry name" value="Retrovirus_Pol_polyprotein"/>
</dbReference>
<dbReference type="PANTHER" id="PTHR37984:SF5">
    <property type="entry name" value="PROTEIN NYNRIN-LIKE"/>
    <property type="match status" value="1"/>
</dbReference>
<dbReference type="GO" id="GO:0071897">
    <property type="term" value="P:DNA biosynthetic process"/>
    <property type="evidence" value="ECO:0007669"/>
    <property type="project" value="UniProtKB-ARBA"/>
</dbReference>
<sequence>MVRLKKHDKRLYQVLQKLQDSGWTLNEEKCQFRKKSIKFLGHIISADSIRPDPTKTEAIKKMSQPTNIIELMRFLGMVNFFRKFVPNLADMAEPLHAMLKADTTWTWGPNQEKAFERIKESLCNPPVLALYDCKKSVYSSADASSYGIGAMLIK</sequence>
<reference evidence="3 4" key="1">
    <citation type="journal article" date="2019" name="Sci. Rep.">
        <title>Orb-weaving spider Araneus ventricosus genome elucidates the spidroin gene catalogue.</title>
        <authorList>
            <person name="Kono N."/>
            <person name="Nakamura H."/>
            <person name="Ohtoshi R."/>
            <person name="Moran D.A.P."/>
            <person name="Shinohara A."/>
            <person name="Yoshida Y."/>
            <person name="Fujiwara M."/>
            <person name="Mori M."/>
            <person name="Tomita M."/>
            <person name="Arakawa K."/>
        </authorList>
    </citation>
    <scope>NUCLEOTIDE SEQUENCE [LARGE SCALE GENOMIC DNA]</scope>
</reference>
<proteinExistence type="predicted"/>
<name>A0A4Y2LC65_ARAVE</name>
<protein>
    <submittedName>
        <fullName evidence="3">Transposon Tf2-8 polyprotein</fullName>
    </submittedName>
</protein>
<feature type="domain" description="Reverse transcriptase/retrotransposon-derived protein RNase H-like" evidence="2">
    <location>
        <begin position="107"/>
        <end position="153"/>
    </location>
</feature>
<comment type="caution">
    <text evidence="3">The sequence shown here is derived from an EMBL/GenBank/DDBJ whole genome shotgun (WGS) entry which is preliminary data.</text>
</comment>
<dbReference type="AlphaFoldDB" id="A0A4Y2LC65"/>
<evidence type="ECO:0000256" key="1">
    <source>
        <dbReference type="ARBA" id="ARBA00023268"/>
    </source>
</evidence>
<dbReference type="InterPro" id="IPR043128">
    <property type="entry name" value="Rev_trsase/Diguanyl_cyclase"/>
</dbReference>
<dbReference type="EMBL" id="BGPR01005548">
    <property type="protein sequence ID" value="GBN11186.1"/>
    <property type="molecule type" value="Genomic_DNA"/>
</dbReference>
<keyword evidence="1" id="KW-0511">Multifunctional enzyme</keyword>
<evidence type="ECO:0000259" key="2">
    <source>
        <dbReference type="Pfam" id="PF17919"/>
    </source>
</evidence>
<gene>
    <name evidence="3" type="primary">Tf2-8_10</name>
    <name evidence="3" type="ORF">AVEN_184738_1</name>
</gene>
<dbReference type="Pfam" id="PF17919">
    <property type="entry name" value="RT_RNaseH_2"/>
    <property type="match status" value="1"/>
</dbReference>
<dbReference type="SUPFAM" id="SSF56672">
    <property type="entry name" value="DNA/RNA polymerases"/>
    <property type="match status" value="1"/>
</dbReference>
<dbReference type="OrthoDB" id="6513132at2759"/>
<dbReference type="Gene3D" id="3.30.70.270">
    <property type="match status" value="2"/>
</dbReference>
<accession>A0A4Y2LC65</accession>
<dbReference type="GO" id="GO:0003824">
    <property type="term" value="F:catalytic activity"/>
    <property type="evidence" value="ECO:0007669"/>
    <property type="project" value="UniProtKB-KW"/>
</dbReference>
<organism evidence="3 4">
    <name type="scientific">Araneus ventricosus</name>
    <name type="common">Orbweaver spider</name>
    <name type="synonym">Epeira ventricosa</name>
    <dbReference type="NCBI Taxonomy" id="182803"/>
    <lineage>
        <taxon>Eukaryota</taxon>
        <taxon>Metazoa</taxon>
        <taxon>Ecdysozoa</taxon>
        <taxon>Arthropoda</taxon>
        <taxon>Chelicerata</taxon>
        <taxon>Arachnida</taxon>
        <taxon>Araneae</taxon>
        <taxon>Araneomorphae</taxon>
        <taxon>Entelegynae</taxon>
        <taxon>Araneoidea</taxon>
        <taxon>Araneidae</taxon>
        <taxon>Araneus</taxon>
    </lineage>
</organism>
<dbReference type="Proteomes" id="UP000499080">
    <property type="component" value="Unassembled WGS sequence"/>
</dbReference>
<dbReference type="PANTHER" id="PTHR37984">
    <property type="entry name" value="PROTEIN CBG26694"/>
    <property type="match status" value="1"/>
</dbReference>
<evidence type="ECO:0000313" key="3">
    <source>
        <dbReference type="EMBL" id="GBN11186.1"/>
    </source>
</evidence>
<dbReference type="InterPro" id="IPR043502">
    <property type="entry name" value="DNA/RNA_pol_sf"/>
</dbReference>
<dbReference type="FunFam" id="3.30.70.270:FF:000026">
    <property type="entry name" value="Transposon Ty3-G Gag-Pol polyprotein"/>
    <property type="match status" value="1"/>
</dbReference>
<evidence type="ECO:0000313" key="4">
    <source>
        <dbReference type="Proteomes" id="UP000499080"/>
    </source>
</evidence>